<evidence type="ECO:0000256" key="1">
    <source>
        <dbReference type="SAM" id="MobiDB-lite"/>
    </source>
</evidence>
<evidence type="ECO:0000313" key="3">
    <source>
        <dbReference type="Proteomes" id="UP000054563"/>
    </source>
</evidence>
<sequence>MQLTLVTSDGMFWLWRLRLYRVPIAEWVDQRVSGVRNSEIAVFPNERGWKDAIIPQGGNRRAQSSGQPNWPFQREAAASPMSARSALFCAPEWSAQRGCCGGRYTASVALVLVSVVGIVQGAPGQGSETQTTRSHPVCLHHPRPALHNRGGEWLTVAGLNGGCSPGRRGRIIRVGFLFDTAPCPRGRWEIIAMPDCIVLHCRRKSEQQRSGSSVPCGYICRRQVECRIYASVGVFPSHILRSPFRCLPLRSLFLADPSRCSGTPIRACESSLLGTKRFCSEFGGGSFFEILRLHTRYSVPSKKKENTVSFVESSVYEAMGTDCAEPHRGPSVEFPIRALATACMALYSNGNILLKPNLTGTEGINTEQPPSRRPLSSNDKDPTVPCDWGLMP</sequence>
<proteinExistence type="predicted"/>
<feature type="compositionally biased region" description="Polar residues" evidence="1">
    <location>
        <begin position="360"/>
        <end position="377"/>
    </location>
</feature>
<organism evidence="2 3">
    <name type="scientific">Coccidioides immitis H538.4</name>
    <dbReference type="NCBI Taxonomy" id="396776"/>
    <lineage>
        <taxon>Eukaryota</taxon>
        <taxon>Fungi</taxon>
        <taxon>Dikarya</taxon>
        <taxon>Ascomycota</taxon>
        <taxon>Pezizomycotina</taxon>
        <taxon>Eurotiomycetes</taxon>
        <taxon>Eurotiomycetidae</taxon>
        <taxon>Onygenales</taxon>
        <taxon>Onygenaceae</taxon>
        <taxon>Coccidioides</taxon>
    </lineage>
</organism>
<name>A0A0J8S746_COCIT</name>
<dbReference type="VEuPathDB" id="FungiDB:CIHG_10036"/>
<reference evidence="3" key="1">
    <citation type="journal article" date="2010" name="Genome Res.">
        <title>Population genomic sequencing of Coccidioides fungi reveals recent hybridization and transposon control.</title>
        <authorList>
            <person name="Neafsey D.E."/>
            <person name="Barker B.M."/>
            <person name="Sharpton T.J."/>
            <person name="Stajich J.E."/>
            <person name="Park D.J."/>
            <person name="Whiston E."/>
            <person name="Hung C.-Y."/>
            <person name="McMahan C."/>
            <person name="White J."/>
            <person name="Sykes S."/>
            <person name="Heiman D."/>
            <person name="Young S."/>
            <person name="Zeng Q."/>
            <person name="Abouelleil A."/>
            <person name="Aftuck L."/>
            <person name="Bessette D."/>
            <person name="Brown A."/>
            <person name="FitzGerald M."/>
            <person name="Lui A."/>
            <person name="Macdonald J.P."/>
            <person name="Priest M."/>
            <person name="Orbach M.J."/>
            <person name="Galgiani J.N."/>
            <person name="Kirkland T.N."/>
            <person name="Cole G.T."/>
            <person name="Birren B.W."/>
            <person name="Henn M.R."/>
            <person name="Taylor J.W."/>
            <person name="Rounsley S.D."/>
        </authorList>
    </citation>
    <scope>NUCLEOTIDE SEQUENCE [LARGE SCALE GENOMIC DNA]</scope>
    <source>
        <strain evidence="3">H538.4</strain>
    </source>
</reference>
<feature type="region of interest" description="Disordered" evidence="1">
    <location>
        <begin position="360"/>
        <end position="392"/>
    </location>
</feature>
<accession>A0A0J8S746</accession>
<dbReference type="Proteomes" id="UP000054563">
    <property type="component" value="Unassembled WGS sequence"/>
</dbReference>
<gene>
    <name evidence="2" type="ORF">CIHG_10036</name>
</gene>
<evidence type="ECO:0000313" key="2">
    <source>
        <dbReference type="EMBL" id="KMU92174.1"/>
    </source>
</evidence>
<protein>
    <submittedName>
        <fullName evidence="2">Uncharacterized protein</fullName>
    </submittedName>
</protein>
<dbReference type="AlphaFoldDB" id="A0A0J8S746"/>
<dbReference type="EMBL" id="DS017057">
    <property type="protein sequence ID" value="KMU92174.1"/>
    <property type="molecule type" value="Genomic_DNA"/>
</dbReference>